<comment type="caution">
    <text evidence="1">The sequence shown here is derived from an EMBL/GenBank/DDBJ whole genome shotgun (WGS) entry which is preliminary data.</text>
</comment>
<dbReference type="AlphaFoldDB" id="A0A4Q4PCZ4"/>
<reference evidence="3 4" key="2">
    <citation type="journal article" date="2019" name="bioRxiv">
        <title>Genomics, evolutionary history and diagnostics of the Alternaria alternata species group including apple and Asian pear pathotypes.</title>
        <authorList>
            <person name="Armitage A.D."/>
            <person name="Cockerton H.M."/>
            <person name="Sreenivasaprasad S."/>
            <person name="Woodhall J.W."/>
            <person name="Lane C.R."/>
            <person name="Harrison R.J."/>
            <person name="Clarkson J.P."/>
        </authorList>
    </citation>
    <scope>NUCLEOTIDE SEQUENCE [LARGE SCALE GENOMIC DNA]</scope>
    <source>
        <strain evidence="3">FERA 1082</strain>
        <strain evidence="4">FERA 635</strain>
    </source>
</reference>
<sequence>MVLAAAWQSDLTELQADSQTELEEDEIFANKNDALK</sequence>
<evidence type="ECO:0000313" key="2">
    <source>
        <dbReference type="EMBL" id="RYN97078.1"/>
    </source>
</evidence>
<evidence type="ECO:0000313" key="1">
    <source>
        <dbReference type="EMBL" id="RYN52761.1"/>
    </source>
</evidence>
<proteinExistence type="predicted"/>
<protein>
    <submittedName>
        <fullName evidence="1">Uncharacterized protein</fullName>
    </submittedName>
</protein>
<dbReference type="EMBL" id="PDXF01000032">
    <property type="protein sequence ID" value="RYN97078.1"/>
    <property type="molecule type" value="Genomic_DNA"/>
</dbReference>
<accession>A0A4Q4PCZ4</accession>
<gene>
    <name evidence="1" type="ORF">AA0114_g4654</name>
    <name evidence="2" type="ORF">AA0119_g7788</name>
</gene>
<dbReference type="Proteomes" id="UP000292402">
    <property type="component" value="Unassembled WGS sequence"/>
</dbReference>
<evidence type="ECO:0000313" key="4">
    <source>
        <dbReference type="Proteomes" id="UP000293195"/>
    </source>
</evidence>
<dbReference type="Proteomes" id="UP000293195">
    <property type="component" value="Unassembled WGS sequence"/>
</dbReference>
<reference evidence="2" key="1">
    <citation type="submission" date="2017-10" db="EMBL/GenBank/DDBJ databases">
        <authorList>
            <person name="Armitage A.D."/>
            <person name="Barbara D.J."/>
            <person name="Woodhall J.W."/>
            <person name="Sreenivasaprasad S."/>
            <person name="Lane C.R."/>
            <person name="Clarkson J.P."/>
            <person name="Harrison R.J."/>
        </authorList>
    </citation>
    <scope>NUCLEOTIDE SEQUENCE</scope>
    <source>
        <strain evidence="2">FERA 635</strain>
    </source>
</reference>
<organism evidence="1 3">
    <name type="scientific">Alternaria tenuissima</name>
    <dbReference type="NCBI Taxonomy" id="119927"/>
    <lineage>
        <taxon>Eukaryota</taxon>
        <taxon>Fungi</taxon>
        <taxon>Dikarya</taxon>
        <taxon>Ascomycota</taxon>
        <taxon>Pezizomycotina</taxon>
        <taxon>Dothideomycetes</taxon>
        <taxon>Pleosporomycetidae</taxon>
        <taxon>Pleosporales</taxon>
        <taxon>Pleosporineae</taxon>
        <taxon>Pleosporaceae</taxon>
        <taxon>Alternaria</taxon>
        <taxon>Alternaria sect. Alternaria</taxon>
        <taxon>Alternaria alternata complex</taxon>
    </lineage>
</organism>
<keyword evidence="4" id="KW-1185">Reference proteome</keyword>
<name>A0A4Q4PCZ4_9PLEO</name>
<dbReference type="EMBL" id="PDXA01000013">
    <property type="protein sequence ID" value="RYN52761.1"/>
    <property type="molecule type" value="Genomic_DNA"/>
</dbReference>
<evidence type="ECO:0000313" key="3">
    <source>
        <dbReference type="Proteomes" id="UP000292402"/>
    </source>
</evidence>
<reference evidence="1" key="3">
    <citation type="journal article" date="2019" name="J. ISSAAS">
        <title>Genomics, evolutionary history and diagnostics of the Alternaria alternata species group including apple and Asian pear pathotypes.</title>
        <authorList>
            <person name="Armitage A.D."/>
            <person name="Cockerton H.M."/>
            <person name="Sreenivasaprasad S."/>
            <person name="Woodhall J."/>
            <person name="Lane C."/>
            <person name="Harrison R.J."/>
            <person name="Clarkson J.P."/>
        </authorList>
    </citation>
    <scope>NUCLEOTIDE SEQUENCE</scope>
    <source>
        <strain evidence="1">FERA 1082</strain>
    </source>
</reference>